<dbReference type="Proteomes" id="UP000887565">
    <property type="component" value="Unplaced"/>
</dbReference>
<dbReference type="AlphaFoldDB" id="A0A915HQX4"/>
<keyword evidence="1" id="KW-0732">Signal</keyword>
<keyword evidence="2" id="KW-1185">Reference proteome</keyword>
<evidence type="ECO:0000256" key="1">
    <source>
        <dbReference type="SAM" id="SignalP"/>
    </source>
</evidence>
<evidence type="ECO:0000313" key="2">
    <source>
        <dbReference type="Proteomes" id="UP000887565"/>
    </source>
</evidence>
<reference evidence="3" key="1">
    <citation type="submission" date="2022-11" db="UniProtKB">
        <authorList>
            <consortium name="WormBaseParasite"/>
        </authorList>
    </citation>
    <scope>IDENTIFICATION</scope>
</reference>
<accession>A0A915HQX4</accession>
<sequence length="80" mass="9188">MRRRWRIRAASLCRVRLICILLTRAPPSPPSFLGTLEKNLHFQDFYGSSCRRHLELVAALRALGITPQEIKFAVTVKGPW</sequence>
<organism evidence="2 3">
    <name type="scientific">Romanomermis culicivorax</name>
    <name type="common">Nematode worm</name>
    <dbReference type="NCBI Taxonomy" id="13658"/>
    <lineage>
        <taxon>Eukaryota</taxon>
        <taxon>Metazoa</taxon>
        <taxon>Ecdysozoa</taxon>
        <taxon>Nematoda</taxon>
        <taxon>Enoplea</taxon>
        <taxon>Dorylaimia</taxon>
        <taxon>Mermithida</taxon>
        <taxon>Mermithoidea</taxon>
        <taxon>Mermithidae</taxon>
        <taxon>Romanomermis</taxon>
    </lineage>
</organism>
<proteinExistence type="predicted"/>
<name>A0A915HQX4_ROMCU</name>
<dbReference type="WBParaSite" id="nRc.2.0.1.t04129-RA">
    <property type="protein sequence ID" value="nRc.2.0.1.t04129-RA"/>
    <property type="gene ID" value="nRc.2.0.1.g04129"/>
</dbReference>
<feature type="chain" id="PRO_5036929418" evidence="1">
    <location>
        <begin position="26"/>
        <end position="80"/>
    </location>
</feature>
<protein>
    <submittedName>
        <fullName evidence="3">Uncharacterized protein</fullName>
    </submittedName>
</protein>
<evidence type="ECO:0000313" key="3">
    <source>
        <dbReference type="WBParaSite" id="nRc.2.0.1.t04129-RA"/>
    </source>
</evidence>
<feature type="signal peptide" evidence="1">
    <location>
        <begin position="1"/>
        <end position="25"/>
    </location>
</feature>